<dbReference type="SUPFAM" id="SSF47027">
    <property type="entry name" value="Acyl-CoA binding protein"/>
    <property type="match status" value="1"/>
</dbReference>
<feature type="repeat" description="ANK" evidence="4">
    <location>
        <begin position="376"/>
        <end position="408"/>
    </location>
</feature>
<feature type="signal peptide" evidence="5">
    <location>
        <begin position="1"/>
        <end position="19"/>
    </location>
</feature>
<evidence type="ECO:0000256" key="5">
    <source>
        <dbReference type="SAM" id="SignalP"/>
    </source>
</evidence>
<dbReference type="GO" id="GO:0000062">
    <property type="term" value="F:fatty-acyl-CoA binding"/>
    <property type="evidence" value="ECO:0007669"/>
    <property type="project" value="InterPro"/>
</dbReference>
<dbReference type="EMBL" id="CAJVPI010001063">
    <property type="protein sequence ID" value="CAG8592304.1"/>
    <property type="molecule type" value="Genomic_DNA"/>
</dbReference>
<evidence type="ECO:0000256" key="1">
    <source>
        <dbReference type="ARBA" id="ARBA00022737"/>
    </source>
</evidence>
<gene>
    <name evidence="7" type="ORF">PBRASI_LOCUS7190</name>
</gene>
<feature type="repeat" description="ANK" evidence="4">
    <location>
        <begin position="343"/>
        <end position="375"/>
    </location>
</feature>
<dbReference type="OrthoDB" id="346910at2759"/>
<feature type="domain" description="ACB" evidence="6">
    <location>
        <begin position="183"/>
        <end position="268"/>
    </location>
</feature>
<keyword evidence="8" id="KW-1185">Reference proteome</keyword>
<dbReference type="Gene3D" id="1.25.40.20">
    <property type="entry name" value="Ankyrin repeat-containing domain"/>
    <property type="match status" value="1"/>
</dbReference>
<keyword evidence="2 4" id="KW-0040">ANK repeat</keyword>
<dbReference type="PANTHER" id="PTHR24119:SF0">
    <property type="entry name" value="ACYL-COA-BINDING DOMAIN-CONTAINING PROTEIN 6"/>
    <property type="match status" value="1"/>
</dbReference>
<dbReference type="InterPro" id="IPR036770">
    <property type="entry name" value="Ankyrin_rpt-contain_sf"/>
</dbReference>
<evidence type="ECO:0000256" key="2">
    <source>
        <dbReference type="ARBA" id="ARBA00023043"/>
    </source>
</evidence>
<keyword evidence="1" id="KW-0677">Repeat</keyword>
<dbReference type="Gene3D" id="2.60.40.200">
    <property type="entry name" value="Superoxide dismutase, copper/zinc binding domain"/>
    <property type="match status" value="1"/>
</dbReference>
<reference evidence="7" key="1">
    <citation type="submission" date="2021-06" db="EMBL/GenBank/DDBJ databases">
        <authorList>
            <person name="Kallberg Y."/>
            <person name="Tangrot J."/>
            <person name="Rosling A."/>
        </authorList>
    </citation>
    <scope>NUCLEOTIDE SEQUENCE</scope>
    <source>
        <strain evidence="7">BR232B</strain>
    </source>
</reference>
<dbReference type="GO" id="GO:0006801">
    <property type="term" value="P:superoxide metabolic process"/>
    <property type="evidence" value="ECO:0007669"/>
    <property type="project" value="InterPro"/>
</dbReference>
<comment type="caution">
    <text evidence="7">The sequence shown here is derived from an EMBL/GenBank/DDBJ whole genome shotgun (WGS) entry which is preliminary data.</text>
</comment>
<evidence type="ECO:0000256" key="3">
    <source>
        <dbReference type="ARBA" id="ARBA00023121"/>
    </source>
</evidence>
<dbReference type="PRINTS" id="PR00689">
    <property type="entry name" value="ACOABINDINGP"/>
</dbReference>
<accession>A0A9N9C800</accession>
<dbReference type="InterPro" id="IPR035984">
    <property type="entry name" value="Acyl-CoA-binding_sf"/>
</dbReference>
<sequence>MTKTFTVLFVLALAVGVLALPSQGKLAAIFESGKPGSKNIDGFIKFEETDNGINVSLEFSDGLPDEFGPFPYHVHEKPVPDIGDCGPFSVGDHIDLTTAPNTFNCSAVQDKSLCQAGDLSGKYGKLVSDDGAVAFTTYTDPFLQFDGSPKGLLNRSIVIHMLNTTRYACASIVQFTMSADDQLAKDFESACKFLGQSSSALDDTIKLKFYGYYKTATIGKCTASKPSFFDFVGREKWNAWKAVDELDKEEAMRKYIELLESLNVGWDVNWEAGADEVKNKESRERARIGGVAVSTLACASDEEEDNDELDRQDIFYFAKTNNSAELVELLKSNTIDINAKDAQGFAPLHWAADRGHLDIVKILIANNANVNILTNENENPLHFACISEHRAVAQYLYKCGSDPSLEDNDQLTPLDYTNDGFKEAVLHS</sequence>
<dbReference type="AlphaFoldDB" id="A0A9N9C800"/>
<dbReference type="SMART" id="SM00248">
    <property type="entry name" value="ANK"/>
    <property type="match status" value="3"/>
</dbReference>
<dbReference type="GO" id="GO:0046872">
    <property type="term" value="F:metal ion binding"/>
    <property type="evidence" value="ECO:0007669"/>
    <property type="project" value="InterPro"/>
</dbReference>
<dbReference type="SUPFAM" id="SSF48403">
    <property type="entry name" value="Ankyrin repeat"/>
    <property type="match status" value="1"/>
</dbReference>
<dbReference type="Pfam" id="PF12796">
    <property type="entry name" value="Ank_2"/>
    <property type="match status" value="1"/>
</dbReference>
<evidence type="ECO:0000256" key="4">
    <source>
        <dbReference type="PROSITE-ProRule" id="PRU00023"/>
    </source>
</evidence>
<evidence type="ECO:0000313" key="8">
    <source>
        <dbReference type="Proteomes" id="UP000789739"/>
    </source>
</evidence>
<organism evidence="7 8">
    <name type="scientific">Paraglomus brasilianum</name>
    <dbReference type="NCBI Taxonomy" id="144538"/>
    <lineage>
        <taxon>Eukaryota</taxon>
        <taxon>Fungi</taxon>
        <taxon>Fungi incertae sedis</taxon>
        <taxon>Mucoromycota</taxon>
        <taxon>Glomeromycotina</taxon>
        <taxon>Glomeromycetes</taxon>
        <taxon>Paraglomerales</taxon>
        <taxon>Paraglomeraceae</taxon>
        <taxon>Paraglomus</taxon>
    </lineage>
</organism>
<evidence type="ECO:0000313" key="7">
    <source>
        <dbReference type="EMBL" id="CAG8592304.1"/>
    </source>
</evidence>
<dbReference type="SUPFAM" id="SSF49329">
    <property type="entry name" value="Cu,Zn superoxide dismutase-like"/>
    <property type="match status" value="1"/>
</dbReference>
<dbReference type="InterPro" id="IPR002110">
    <property type="entry name" value="Ankyrin_rpt"/>
</dbReference>
<dbReference type="Gene3D" id="1.20.80.10">
    <property type="match status" value="1"/>
</dbReference>
<dbReference type="PROSITE" id="PS51228">
    <property type="entry name" value="ACB_2"/>
    <property type="match status" value="1"/>
</dbReference>
<keyword evidence="3" id="KW-0446">Lipid-binding</keyword>
<evidence type="ECO:0000259" key="6">
    <source>
        <dbReference type="PROSITE" id="PS51228"/>
    </source>
</evidence>
<dbReference type="Proteomes" id="UP000789739">
    <property type="component" value="Unassembled WGS sequence"/>
</dbReference>
<dbReference type="PANTHER" id="PTHR24119">
    <property type="entry name" value="ACYL-COA-BINDING DOMAIN-CONTAINING PROTEIN 6"/>
    <property type="match status" value="1"/>
</dbReference>
<dbReference type="InterPro" id="IPR000582">
    <property type="entry name" value="Acyl-CoA-binding_protein"/>
</dbReference>
<dbReference type="PROSITE" id="PS50297">
    <property type="entry name" value="ANK_REP_REGION"/>
    <property type="match status" value="2"/>
</dbReference>
<proteinExistence type="predicted"/>
<dbReference type="InterPro" id="IPR014352">
    <property type="entry name" value="FERM/acyl-CoA-bd_prot_sf"/>
</dbReference>
<feature type="chain" id="PRO_5040467546" evidence="5">
    <location>
        <begin position="20"/>
        <end position="428"/>
    </location>
</feature>
<name>A0A9N9C800_9GLOM</name>
<dbReference type="Pfam" id="PF00080">
    <property type="entry name" value="Sod_Cu"/>
    <property type="match status" value="1"/>
</dbReference>
<dbReference type="InterPro" id="IPR001424">
    <property type="entry name" value="SOD_Cu_Zn_dom"/>
</dbReference>
<keyword evidence="5" id="KW-0732">Signal</keyword>
<dbReference type="PROSITE" id="PS50088">
    <property type="entry name" value="ANK_REPEAT"/>
    <property type="match status" value="2"/>
</dbReference>
<dbReference type="InterPro" id="IPR036423">
    <property type="entry name" value="SOD-like_Cu/Zn_dom_sf"/>
</dbReference>
<protein>
    <submittedName>
        <fullName evidence="7">6921_t:CDS:1</fullName>
    </submittedName>
</protein>
<dbReference type="Pfam" id="PF00887">
    <property type="entry name" value="ACBP"/>
    <property type="match status" value="1"/>
</dbReference>